<dbReference type="Proteomes" id="UP000794436">
    <property type="component" value="Unassembled WGS sequence"/>
</dbReference>
<dbReference type="EMBL" id="SPLM01000072">
    <property type="protein sequence ID" value="TMW63593.1"/>
    <property type="molecule type" value="Genomic_DNA"/>
</dbReference>
<proteinExistence type="predicted"/>
<dbReference type="PANTHER" id="PTHR37558">
    <property type="entry name" value="HTH CENPB-TYPE DOMAIN-CONTAINING PROTEIN"/>
    <property type="match status" value="1"/>
</dbReference>
<comment type="caution">
    <text evidence="2">The sequence shown here is derived from an EMBL/GenBank/DDBJ whole genome shotgun (WGS) entry which is preliminary data.</text>
</comment>
<protein>
    <recommendedName>
        <fullName evidence="4">Myb-like domain-containing protein</fullName>
    </recommendedName>
</protein>
<reference evidence="2" key="1">
    <citation type="submission" date="2019-03" db="EMBL/GenBank/DDBJ databases">
        <title>Long read genome sequence of the mycoparasitic Pythium oligandrum ATCC 38472 isolated from sugarbeet rhizosphere.</title>
        <authorList>
            <person name="Gaulin E."/>
        </authorList>
    </citation>
    <scope>NUCLEOTIDE SEQUENCE</scope>
    <source>
        <strain evidence="2">ATCC 38472_TT</strain>
    </source>
</reference>
<dbReference type="PANTHER" id="PTHR37558:SF1">
    <property type="entry name" value="HTH CENPB-TYPE DOMAIN-CONTAINING PROTEIN"/>
    <property type="match status" value="1"/>
</dbReference>
<sequence length="262" mass="29476">MAPELNNKRAFRFKPVHDIILLKEVSRVRPWAAAHGETLASWDAIGATFNAQLNVIRPNGPEIDPKACQRRYKALIDAFLSGDLQSLRSTGPPEEVAEREQLIAELHQAAKDYRTERGERRQSRGFEGSEIHETPLPDVSLPALAMASTTQYAIEHPTSAPKRPLEQNGSAVAHAPAAAKKARTLLPAAGDSSSSAAWEFLQRHLETESVHRRQELLLAEQRLDLDKQRFELEKRERESHLSMLSAQLDLIKQLTRQLQHQQ</sequence>
<dbReference type="OrthoDB" id="120918at2759"/>
<evidence type="ECO:0008006" key="4">
    <source>
        <dbReference type="Google" id="ProtNLM"/>
    </source>
</evidence>
<name>A0A8K1CJJ4_PYTOL</name>
<organism evidence="2 3">
    <name type="scientific">Pythium oligandrum</name>
    <name type="common">Mycoparasitic fungus</name>
    <dbReference type="NCBI Taxonomy" id="41045"/>
    <lineage>
        <taxon>Eukaryota</taxon>
        <taxon>Sar</taxon>
        <taxon>Stramenopiles</taxon>
        <taxon>Oomycota</taxon>
        <taxon>Peronosporomycetes</taxon>
        <taxon>Pythiales</taxon>
        <taxon>Pythiaceae</taxon>
        <taxon>Pythium</taxon>
    </lineage>
</organism>
<evidence type="ECO:0000256" key="1">
    <source>
        <dbReference type="SAM" id="MobiDB-lite"/>
    </source>
</evidence>
<evidence type="ECO:0000313" key="3">
    <source>
        <dbReference type="Proteomes" id="UP000794436"/>
    </source>
</evidence>
<feature type="region of interest" description="Disordered" evidence="1">
    <location>
        <begin position="113"/>
        <end position="135"/>
    </location>
</feature>
<keyword evidence="3" id="KW-1185">Reference proteome</keyword>
<evidence type="ECO:0000313" key="2">
    <source>
        <dbReference type="EMBL" id="TMW63593.1"/>
    </source>
</evidence>
<accession>A0A8K1CJJ4</accession>
<gene>
    <name evidence="2" type="ORF">Poli38472_002534</name>
</gene>
<dbReference type="AlphaFoldDB" id="A0A8K1CJJ4"/>